<proteinExistence type="predicted"/>
<evidence type="ECO:0008006" key="6">
    <source>
        <dbReference type="Google" id="ProtNLM"/>
    </source>
</evidence>
<dbReference type="EMBL" id="CAJOBJ010183524">
    <property type="protein sequence ID" value="CAF4927002.1"/>
    <property type="molecule type" value="Genomic_DNA"/>
</dbReference>
<dbReference type="EMBL" id="CAJOBH010103606">
    <property type="protein sequence ID" value="CAF4625687.1"/>
    <property type="molecule type" value="Genomic_DNA"/>
</dbReference>
<dbReference type="Proteomes" id="UP000681720">
    <property type="component" value="Unassembled WGS sequence"/>
</dbReference>
<evidence type="ECO:0000313" key="1">
    <source>
        <dbReference type="EMBL" id="CAF4568366.1"/>
    </source>
</evidence>
<accession>A0A8S2ZG74</accession>
<organism evidence="2 5">
    <name type="scientific">Rotaria magnacalcarata</name>
    <dbReference type="NCBI Taxonomy" id="392030"/>
    <lineage>
        <taxon>Eukaryota</taxon>
        <taxon>Metazoa</taxon>
        <taxon>Spiralia</taxon>
        <taxon>Gnathifera</taxon>
        <taxon>Rotifera</taxon>
        <taxon>Eurotatoria</taxon>
        <taxon>Bdelloidea</taxon>
        <taxon>Philodinida</taxon>
        <taxon>Philodinidae</taxon>
        <taxon>Rotaria</taxon>
    </lineage>
</organism>
<evidence type="ECO:0000313" key="2">
    <source>
        <dbReference type="EMBL" id="CAF4625687.1"/>
    </source>
</evidence>
<reference evidence="2" key="1">
    <citation type="submission" date="2021-02" db="EMBL/GenBank/DDBJ databases">
        <authorList>
            <person name="Nowell W R."/>
        </authorList>
    </citation>
    <scope>NUCLEOTIDE SEQUENCE</scope>
</reference>
<gene>
    <name evidence="2" type="ORF">BYL167_LOCUS41155</name>
    <name evidence="3" type="ORF">BYL167_LOCUS46782</name>
    <name evidence="1" type="ORF">GIL414_LOCUS37555</name>
    <name evidence="4" type="ORF">GIL414_LOCUS53113</name>
</gene>
<protein>
    <recommendedName>
        <fullName evidence="6">PDZ domain-containing protein</fullName>
    </recommendedName>
</protein>
<sequence>MPGDILLQVNDINVSRTQAKAVNKLMR</sequence>
<dbReference type="EMBL" id="CAJOBH010133055">
    <property type="protein sequence ID" value="CAF4767754.1"/>
    <property type="molecule type" value="Genomic_DNA"/>
</dbReference>
<dbReference type="AlphaFoldDB" id="A0A8S2ZG74"/>
<feature type="non-terminal residue" evidence="2">
    <location>
        <position position="27"/>
    </location>
</feature>
<dbReference type="EMBL" id="CAJOBJ010096752">
    <property type="protein sequence ID" value="CAF4568366.1"/>
    <property type="molecule type" value="Genomic_DNA"/>
</dbReference>
<dbReference type="Proteomes" id="UP000681967">
    <property type="component" value="Unassembled WGS sequence"/>
</dbReference>
<comment type="caution">
    <text evidence="2">The sequence shown here is derived from an EMBL/GenBank/DDBJ whole genome shotgun (WGS) entry which is preliminary data.</text>
</comment>
<evidence type="ECO:0000313" key="5">
    <source>
        <dbReference type="Proteomes" id="UP000681967"/>
    </source>
</evidence>
<name>A0A8S2ZG74_9BILA</name>
<evidence type="ECO:0000313" key="3">
    <source>
        <dbReference type="EMBL" id="CAF4767754.1"/>
    </source>
</evidence>
<evidence type="ECO:0000313" key="4">
    <source>
        <dbReference type="EMBL" id="CAF4927002.1"/>
    </source>
</evidence>